<comment type="caution">
    <text evidence="1">The sequence shown here is derived from an EMBL/GenBank/DDBJ whole genome shotgun (WGS) entry which is preliminary data.</text>
</comment>
<name>A0AAW8F341_9ACTN</name>
<dbReference type="EMBL" id="JAUSZV010000001">
    <property type="protein sequence ID" value="MDQ0904184.1"/>
    <property type="molecule type" value="Genomic_DNA"/>
</dbReference>
<evidence type="ECO:0000313" key="1">
    <source>
        <dbReference type="EMBL" id="MDQ0904184.1"/>
    </source>
</evidence>
<sequence>MAAAQSQPKLLPQAVREKLRAIVFDTNSFPRGGLRLSTLKEWERRAGLADLEIWLPEPVVWELAEHAASSWDEYQAITKTAGKALSYAGLEVHTSSPHGSRAEVIKAVEEAIRSLGPALRVLELDGDVAIAALKDQILQRKPAKSRDGVKTGASDSAWLRQVLKTAGGDPHTFVIVGGDRDVYKAFEEWNLEKPSMVSLEDLQEALFVLDEPDTSVVEKIATFLRGLVGSPLDGGRTRDGTLTIGEISGPADLVDDWLTDQVHDVSLVHLEAFAGLNQIKIDRLTGVVSAQVFLCPKVEYSSWTLDPDGTARTHSGSVPGVVVRDVLSFTIEDGTVVRAESQSGLAAAFGGQKRGFDESDEAFNELLDALTLVPEIGVDPELSGTITDLEVGGERTISFGDHALTVTSEGSDEGWATTLTLSNGARSKSLELRCEWDPTKNPHEMPDLFPAWVVFTESEVSYRAPGLWAAPVWVIENLMPEEQPSAPWSP</sequence>
<dbReference type="Proteomes" id="UP001234216">
    <property type="component" value="Unassembled WGS sequence"/>
</dbReference>
<protein>
    <recommendedName>
        <fullName evidence="3">DUF4935 domain-containing protein</fullName>
    </recommendedName>
</protein>
<dbReference type="AlphaFoldDB" id="A0AAW8F341"/>
<evidence type="ECO:0000313" key="2">
    <source>
        <dbReference type="Proteomes" id="UP001234216"/>
    </source>
</evidence>
<reference evidence="1" key="1">
    <citation type="submission" date="2023-07" db="EMBL/GenBank/DDBJ databases">
        <title>Comparative genomics of wheat-associated soil bacteria to identify genetic determinants of phenazine resistance.</title>
        <authorList>
            <person name="Mouncey N."/>
        </authorList>
    </citation>
    <scope>NUCLEOTIDE SEQUENCE</scope>
    <source>
        <strain evidence="1">V4I22</strain>
    </source>
</reference>
<dbReference type="RefSeq" id="WP_306971719.1">
    <property type="nucleotide sequence ID" value="NZ_JAUSZV010000001.1"/>
</dbReference>
<accession>A0AAW8F341</accession>
<gene>
    <name evidence="1" type="ORF">QFZ22_000169</name>
</gene>
<proteinExistence type="predicted"/>
<organism evidence="1 2">
    <name type="scientific">Streptomyces canus</name>
    <dbReference type="NCBI Taxonomy" id="58343"/>
    <lineage>
        <taxon>Bacteria</taxon>
        <taxon>Bacillati</taxon>
        <taxon>Actinomycetota</taxon>
        <taxon>Actinomycetes</taxon>
        <taxon>Kitasatosporales</taxon>
        <taxon>Streptomycetaceae</taxon>
        <taxon>Streptomyces</taxon>
        <taxon>Streptomyces aurantiacus group</taxon>
    </lineage>
</organism>
<evidence type="ECO:0008006" key="3">
    <source>
        <dbReference type="Google" id="ProtNLM"/>
    </source>
</evidence>